<protein>
    <submittedName>
        <fullName evidence="3">Zinc finger MYM-type protein 1-like</fullName>
    </submittedName>
</protein>
<feature type="domain" description="Transposable element P transposase-like GTP-binding insertion" evidence="2">
    <location>
        <begin position="204"/>
        <end position="321"/>
    </location>
</feature>
<feature type="non-terminal residue" evidence="3">
    <location>
        <position position="1"/>
    </location>
</feature>
<accession>A0A6G0VH15</accession>
<dbReference type="Pfam" id="PF21788">
    <property type="entry name" value="TNP-like_GBD"/>
    <property type="match status" value="1"/>
</dbReference>
<feature type="non-terminal residue" evidence="3">
    <location>
        <position position="357"/>
    </location>
</feature>
<dbReference type="Proteomes" id="UP000478052">
    <property type="component" value="Unassembled WGS sequence"/>
</dbReference>
<proteinExistence type="predicted"/>
<dbReference type="OrthoDB" id="6627544at2759"/>
<organism evidence="3 4">
    <name type="scientific">Aphis craccivora</name>
    <name type="common">Cowpea aphid</name>
    <dbReference type="NCBI Taxonomy" id="307492"/>
    <lineage>
        <taxon>Eukaryota</taxon>
        <taxon>Metazoa</taxon>
        <taxon>Ecdysozoa</taxon>
        <taxon>Arthropoda</taxon>
        <taxon>Hexapoda</taxon>
        <taxon>Insecta</taxon>
        <taxon>Pterygota</taxon>
        <taxon>Neoptera</taxon>
        <taxon>Paraneoptera</taxon>
        <taxon>Hemiptera</taxon>
        <taxon>Sternorrhyncha</taxon>
        <taxon>Aphidomorpha</taxon>
        <taxon>Aphidoidea</taxon>
        <taxon>Aphididae</taxon>
        <taxon>Aphidini</taxon>
        <taxon>Aphis</taxon>
        <taxon>Aphis</taxon>
    </lineage>
</organism>
<sequence length="357" mass="41083">WASDEKNLALSIFYKSPSTYKFLRNSKNINLPAESSIRRWIGNSKFKTGFNPNVFKQLKIKADTMDEKERYCTLVFDEMKIKHFLEYSKYLDLVEGYEDLGPLGRSNKLAGQAMVFLIRGLYASWKLPISYFFTSTSVKHTDLSILLIDAIEKLLNCGFIVTAMICDQGKNNVAALVKDLKMTKEKPFVEVKGQKIYSIFDVPHIFKNLRNNFKSNNFIFKGKETSFKDLRDVYEIDKNSGTSRSLLKITDSHMNPGPFQLMSCKLAMQLFSNSMAATIETCIMSKQLKSNTALNTLDMVKELNNLLDVLNSKSLFDKNPFKCAISQERPQQLEFLIKSKSWLENLKKVKSKHRQEE</sequence>
<evidence type="ECO:0000259" key="1">
    <source>
        <dbReference type="Pfam" id="PF21787"/>
    </source>
</evidence>
<dbReference type="Pfam" id="PF21787">
    <property type="entry name" value="TNP-like_RNaseH_N"/>
    <property type="match status" value="1"/>
</dbReference>
<dbReference type="InterPro" id="IPR048365">
    <property type="entry name" value="TNP-like_RNaseH_N"/>
</dbReference>
<dbReference type="AlphaFoldDB" id="A0A6G0VH15"/>
<name>A0A6G0VH15_APHCR</name>
<feature type="domain" description="Transposable element P transposase-like RNase H" evidence="1">
    <location>
        <begin position="47"/>
        <end position="175"/>
    </location>
</feature>
<evidence type="ECO:0000313" key="3">
    <source>
        <dbReference type="EMBL" id="KAF0682302.1"/>
    </source>
</evidence>
<keyword evidence="4" id="KW-1185">Reference proteome</keyword>
<dbReference type="EMBL" id="VUJU01017544">
    <property type="protein sequence ID" value="KAF0682302.1"/>
    <property type="molecule type" value="Genomic_DNA"/>
</dbReference>
<reference evidence="3 4" key="1">
    <citation type="submission" date="2019-08" db="EMBL/GenBank/DDBJ databases">
        <title>Whole genome of Aphis craccivora.</title>
        <authorList>
            <person name="Voronova N.V."/>
            <person name="Shulinski R.S."/>
            <person name="Bandarenka Y.V."/>
            <person name="Zhorov D.G."/>
            <person name="Warner D."/>
        </authorList>
    </citation>
    <scope>NUCLEOTIDE SEQUENCE [LARGE SCALE GENOMIC DNA]</scope>
    <source>
        <strain evidence="3">180601</strain>
        <tissue evidence="3">Whole Body</tissue>
    </source>
</reference>
<evidence type="ECO:0000259" key="2">
    <source>
        <dbReference type="Pfam" id="PF21788"/>
    </source>
</evidence>
<comment type="caution">
    <text evidence="3">The sequence shown here is derived from an EMBL/GenBank/DDBJ whole genome shotgun (WGS) entry which is preliminary data.</text>
</comment>
<gene>
    <name evidence="3" type="ORF">FWK35_00038703</name>
</gene>
<dbReference type="InterPro" id="IPR048366">
    <property type="entry name" value="TNP-like_GBD"/>
</dbReference>
<evidence type="ECO:0000313" key="4">
    <source>
        <dbReference type="Proteomes" id="UP000478052"/>
    </source>
</evidence>